<keyword evidence="3" id="KW-1185">Reference proteome</keyword>
<reference evidence="2" key="1">
    <citation type="submission" date="2016-11" db="EMBL/GenBank/DDBJ databases">
        <title>Phages of Salmonella enterica subsp. salamae and subsp. diarizonae: novel phages with a mosaic genome structure and activity against pathogenic S. enterica subsp. enterica isolates.</title>
        <authorList>
            <person name="Pastekova L."/>
            <person name="Bosak J."/>
            <person name="Dedicova D."/>
            <person name="Benada O."/>
            <person name="Smarda J."/>
            <person name="Smajs D."/>
        </authorList>
    </citation>
    <scope>NUCLEOTIDE SEQUENCE [LARGE SCALE GENOMIC DNA]</scope>
    <source>
        <strain evidence="2">SEN1</strain>
    </source>
</reference>
<evidence type="ECO:0000313" key="3">
    <source>
        <dbReference type="Proteomes" id="UP000203955"/>
    </source>
</evidence>
<feature type="compositionally biased region" description="Low complexity" evidence="1">
    <location>
        <begin position="9"/>
        <end position="21"/>
    </location>
</feature>
<dbReference type="Proteomes" id="UP000203955">
    <property type="component" value="Segment"/>
</dbReference>
<dbReference type="EMBL" id="KT630644">
    <property type="protein sequence ID" value="ALF02239.1"/>
    <property type="molecule type" value="Genomic_DNA"/>
</dbReference>
<dbReference type="GeneID" id="26644195"/>
<protein>
    <submittedName>
        <fullName evidence="2">Uncharacterized protein</fullName>
    </submittedName>
</protein>
<gene>
    <name evidence="2" type="ORF">SEN1_1</name>
</gene>
<accession>A0A0M5M1G4</accession>
<feature type="region of interest" description="Disordered" evidence="1">
    <location>
        <begin position="1"/>
        <end position="43"/>
    </location>
</feature>
<sequence length="43" mass="4788">MAAFSCPATITPQTRHTLTTTPDHQRTDNNHDSAITTRSDDNF</sequence>
<dbReference type="KEGG" id="vg:26644195"/>
<evidence type="ECO:0000313" key="2">
    <source>
        <dbReference type="EMBL" id="ALF02239.1"/>
    </source>
</evidence>
<name>A0A0M5M1G4_9CAUD</name>
<dbReference type="RefSeq" id="YP_009217855.1">
    <property type="nucleotide sequence ID" value="NC_029003.2"/>
</dbReference>
<evidence type="ECO:0000256" key="1">
    <source>
        <dbReference type="SAM" id="MobiDB-lite"/>
    </source>
</evidence>
<organism evidence="2 3">
    <name type="scientific">Salmonella phage SEN1</name>
    <dbReference type="NCBI Taxonomy" id="1647455"/>
    <lineage>
        <taxon>Viruses</taxon>
        <taxon>Duplodnaviria</taxon>
        <taxon>Heunggongvirae</taxon>
        <taxon>Uroviricota</taxon>
        <taxon>Caudoviricetes</taxon>
        <taxon>Peduoviridae</taxon>
        <taxon>Eganvirus</taxon>
        <taxon>Eganvirus SEN1</taxon>
    </lineage>
</organism>
<proteinExistence type="predicted"/>